<dbReference type="Gene3D" id="3.30.1370.70">
    <property type="entry name" value="Scaffold protein Nfu/NifU, N-terminal domain"/>
    <property type="match status" value="1"/>
</dbReference>
<gene>
    <name evidence="2" type="ORF">D0433_07255</name>
</gene>
<reference evidence="2 3" key="1">
    <citation type="journal article" date="2011" name="ISME J.">
        <title>Community ecology of hot spring cyanobacterial mats: predominant populations and their functional potential.</title>
        <authorList>
            <person name="Klatt C.G."/>
            <person name="Wood J.M."/>
            <person name="Rusch D.B."/>
            <person name="Bateson M.M."/>
            <person name="Hamamura N."/>
            <person name="Heidelberg J.F."/>
            <person name="Grossman A.R."/>
            <person name="Bhaya D."/>
            <person name="Cohan F.M."/>
            <person name="Kuhl M."/>
            <person name="Bryant D.A."/>
            <person name="Ward D.M."/>
        </authorList>
    </citation>
    <scope>NUCLEOTIDE SEQUENCE [LARGE SCALE GENOMIC DNA]</scope>
    <source>
        <strain evidence="2">OS</strain>
    </source>
</reference>
<dbReference type="InterPro" id="IPR014824">
    <property type="entry name" value="Nfu/NifU_N"/>
</dbReference>
<protein>
    <recommendedName>
        <fullName evidence="1">Scaffold protein Nfu/NifU N-terminal domain-containing protein</fullName>
    </recommendedName>
</protein>
<comment type="caution">
    <text evidence="2">The sequence shown here is derived from an EMBL/GenBank/DDBJ whole genome shotgun (WGS) entry which is preliminary data.</text>
</comment>
<dbReference type="SMART" id="SM00932">
    <property type="entry name" value="Nfu_N"/>
    <property type="match status" value="1"/>
</dbReference>
<dbReference type="SUPFAM" id="SSF110836">
    <property type="entry name" value="Hypothetical protein SAV1430"/>
    <property type="match status" value="1"/>
</dbReference>
<sequence>MQIIDTQPTPNPNALKFIVNGTFPPGSHAFMSAKEAEKDPLAKEIFALGDVTSVFYMNNFLTVSKTPTGDWNKLRDGIFAAVAKI</sequence>
<proteinExistence type="predicted"/>
<evidence type="ECO:0000313" key="3">
    <source>
        <dbReference type="Proteomes" id="UP000266389"/>
    </source>
</evidence>
<organism evidence="2 3">
    <name type="scientific">Candidatus Thermochlorobacter aerophilus</name>
    <dbReference type="NCBI Taxonomy" id="1868324"/>
    <lineage>
        <taxon>Bacteria</taxon>
        <taxon>Pseudomonadati</taxon>
        <taxon>Chlorobiota</taxon>
        <taxon>Chlorobiia</taxon>
        <taxon>Chlorobiales</taxon>
        <taxon>Candidatus Thermochlorobacteriaceae</taxon>
        <taxon>Candidatus Thermochlorobacter</taxon>
    </lineage>
</organism>
<dbReference type="Proteomes" id="UP000266389">
    <property type="component" value="Unassembled WGS sequence"/>
</dbReference>
<evidence type="ECO:0000259" key="1">
    <source>
        <dbReference type="SMART" id="SM00932"/>
    </source>
</evidence>
<dbReference type="AlphaFoldDB" id="A0A395M0F0"/>
<feature type="domain" description="Scaffold protein Nfu/NifU N-terminal" evidence="1">
    <location>
        <begin position="4"/>
        <end position="84"/>
    </location>
</feature>
<evidence type="ECO:0000313" key="2">
    <source>
        <dbReference type="EMBL" id="RFM24255.1"/>
    </source>
</evidence>
<dbReference type="Pfam" id="PF08712">
    <property type="entry name" value="Nfu_N"/>
    <property type="match status" value="1"/>
</dbReference>
<dbReference type="PANTHER" id="PTHR11178">
    <property type="entry name" value="IRON-SULFUR CLUSTER SCAFFOLD PROTEIN NFU-RELATED"/>
    <property type="match status" value="1"/>
</dbReference>
<dbReference type="InterPro" id="IPR036498">
    <property type="entry name" value="Nfu/NifU_N_sf"/>
</dbReference>
<name>A0A395M0F0_9BACT</name>
<dbReference type="EMBL" id="PHFL01000045">
    <property type="protein sequence ID" value="RFM24255.1"/>
    <property type="molecule type" value="Genomic_DNA"/>
</dbReference>
<accession>A0A395M0F0</accession>